<evidence type="ECO:0000313" key="2">
    <source>
        <dbReference type="Proteomes" id="UP000029590"/>
    </source>
</evidence>
<dbReference type="Pfam" id="PF14456">
    <property type="entry name" value="alpha-hel2"/>
    <property type="match status" value="1"/>
</dbReference>
<name>A0AAW3FA25_BURGA</name>
<dbReference type="InterPro" id="IPR022283">
    <property type="entry name" value="PRTRC_protein-F"/>
</dbReference>
<organism evidence="1 2">
    <name type="scientific">Burkholderia gladioli</name>
    <name type="common">Pseudomonas marginata</name>
    <name type="synonym">Phytomonas marginata</name>
    <dbReference type="NCBI Taxonomy" id="28095"/>
    <lineage>
        <taxon>Bacteria</taxon>
        <taxon>Pseudomonadati</taxon>
        <taxon>Pseudomonadota</taxon>
        <taxon>Betaproteobacteria</taxon>
        <taxon>Burkholderiales</taxon>
        <taxon>Burkholderiaceae</taxon>
        <taxon>Burkholderia</taxon>
    </lineage>
</organism>
<dbReference type="RefSeq" id="WP_080742012.1">
    <property type="nucleotide sequence ID" value="NZ_CADEVY010000012.1"/>
</dbReference>
<dbReference type="AlphaFoldDB" id="A0AAW3FA25"/>
<sequence>MLYGSSGLDSVLADVAGPHWESARHSAPGSGSADGFLTLPTLSERVPVAGLYRWRTERDLAETVKMHFINGPLRPADVESPSGALDAFKQAFKAWLGRIGTETQNVSYTPVLLEREAVVEMVECRCYDDESSLASPLYLALEMADEGLYTLARFAPAAQQVHPLLLSSVISILDQVSCRTGLIRTPGWFLYQFSRYHWEHNESATDEEALEWLREMYEDDQESIQRRLPSVVRPQIYPDEVRRPPKVKGRRSKSIQLLERELAELQALAGGEMAKVCEELSTLSRLLRTAGKRFLLGDGIDGQPIYSLATVVIDENSLISELLDDHFNYAHQGGEETYFNCFIPFSTSSAAIAQQYRDLALGFRMLNHVDRLLGALNTF</sequence>
<protein>
    <submittedName>
        <fullName evidence="1">PRTRC system F family protein</fullName>
    </submittedName>
</protein>
<comment type="caution">
    <text evidence="1">The sequence shown here is derived from an EMBL/GenBank/DDBJ whole genome shotgun (WGS) entry which is preliminary data.</text>
</comment>
<dbReference type="NCBIfam" id="TIGR03742">
    <property type="entry name" value="PRTRC_F"/>
    <property type="match status" value="1"/>
</dbReference>
<gene>
    <name evidence="1" type="ORF">DM48_3291</name>
</gene>
<evidence type="ECO:0000313" key="1">
    <source>
        <dbReference type="EMBL" id="KGC17378.1"/>
    </source>
</evidence>
<accession>A0AAW3FA25</accession>
<dbReference type="KEGG" id="bgo:BM43_7343"/>
<dbReference type="EMBL" id="JPGG01000015">
    <property type="protein sequence ID" value="KGC17378.1"/>
    <property type="molecule type" value="Genomic_DNA"/>
</dbReference>
<proteinExistence type="predicted"/>
<dbReference type="Proteomes" id="UP000029590">
    <property type="component" value="Unassembled WGS sequence"/>
</dbReference>
<reference evidence="1 2" key="1">
    <citation type="submission" date="2014-04" db="EMBL/GenBank/DDBJ databases">
        <authorList>
            <person name="Bishop-Lilly K.A."/>
            <person name="Broomall S.M."/>
            <person name="Chain P.S."/>
            <person name="Chertkov O."/>
            <person name="Coyne S.R."/>
            <person name="Daligault H.E."/>
            <person name="Davenport K.W."/>
            <person name="Erkkila T."/>
            <person name="Frey K.G."/>
            <person name="Gibbons H.S."/>
            <person name="Gu W."/>
            <person name="Jaissle J."/>
            <person name="Johnson S.L."/>
            <person name="Koroleva G.I."/>
            <person name="Ladner J.T."/>
            <person name="Lo C.-C."/>
            <person name="Minogue T.D."/>
            <person name="Munk C."/>
            <person name="Palacios G.F."/>
            <person name="Redden C.L."/>
            <person name="Rosenzweig C.N."/>
            <person name="Scholz M.B."/>
            <person name="Teshima H."/>
            <person name="Xu Y."/>
        </authorList>
    </citation>
    <scope>NUCLEOTIDE SEQUENCE [LARGE SCALE GENOMIC DNA]</scope>
    <source>
        <strain evidence="2">gladioli</strain>
    </source>
</reference>